<name>A0A437MI38_9SPHI</name>
<dbReference type="EMBL" id="SACK01000011">
    <property type="protein sequence ID" value="RVT97324.1"/>
    <property type="molecule type" value="Genomic_DNA"/>
</dbReference>
<dbReference type="Proteomes" id="UP000282759">
    <property type="component" value="Unassembled WGS sequence"/>
</dbReference>
<evidence type="ECO:0000313" key="1">
    <source>
        <dbReference type="EMBL" id="RVT97324.1"/>
    </source>
</evidence>
<reference evidence="1 2" key="1">
    <citation type="submission" date="2019-01" db="EMBL/GenBank/DDBJ databases">
        <authorList>
            <person name="Chen W.-M."/>
        </authorList>
    </citation>
    <scope>NUCLEOTIDE SEQUENCE [LARGE SCALE GENOMIC DNA]</scope>
    <source>
        <strain evidence="1 2">YBJ-36</strain>
    </source>
</reference>
<evidence type="ECO:0000313" key="2">
    <source>
        <dbReference type="Proteomes" id="UP000282759"/>
    </source>
</evidence>
<organism evidence="1 2">
    <name type="scientific">Mucilaginibacter limnophilus</name>
    <dbReference type="NCBI Taxonomy" id="1932778"/>
    <lineage>
        <taxon>Bacteria</taxon>
        <taxon>Pseudomonadati</taxon>
        <taxon>Bacteroidota</taxon>
        <taxon>Sphingobacteriia</taxon>
        <taxon>Sphingobacteriales</taxon>
        <taxon>Sphingobacteriaceae</taxon>
        <taxon>Mucilaginibacter</taxon>
    </lineage>
</organism>
<comment type="caution">
    <text evidence="1">The sequence shown here is derived from an EMBL/GenBank/DDBJ whole genome shotgun (WGS) entry which is preliminary data.</text>
</comment>
<keyword evidence="2" id="KW-1185">Reference proteome</keyword>
<accession>A0A437MI38</accession>
<dbReference type="RefSeq" id="WP_127707808.1">
    <property type="nucleotide sequence ID" value="NZ_SACK01000011.1"/>
</dbReference>
<protein>
    <submittedName>
        <fullName evidence="1">Uncharacterized protein</fullName>
    </submittedName>
</protein>
<sequence>MLIFLAKPIAFYNLFFNFVCMEEIKAWLKRKKDVDEVLRIIPLREGSVRVFVLLPAYDLGAKSLGRILFDGNGCDGPYPW</sequence>
<dbReference type="OrthoDB" id="797316at2"/>
<proteinExistence type="predicted"/>
<dbReference type="AlphaFoldDB" id="A0A437MI38"/>
<gene>
    <name evidence="1" type="ORF">EOD41_18670</name>
</gene>